<evidence type="ECO:0000259" key="2">
    <source>
        <dbReference type="Pfam" id="PF13568"/>
    </source>
</evidence>
<organism evidence="3 4">
    <name type="scientific">Prevotella herbatica</name>
    <dbReference type="NCBI Taxonomy" id="2801997"/>
    <lineage>
        <taxon>Bacteria</taxon>
        <taxon>Pseudomonadati</taxon>
        <taxon>Bacteroidota</taxon>
        <taxon>Bacteroidia</taxon>
        <taxon>Bacteroidales</taxon>
        <taxon>Prevotellaceae</taxon>
        <taxon>Prevotella</taxon>
    </lineage>
</organism>
<dbReference type="Proteomes" id="UP001319045">
    <property type="component" value="Chromosome"/>
</dbReference>
<accession>A0ABN6EGC3</accession>
<feature type="signal peptide" evidence="1">
    <location>
        <begin position="1"/>
        <end position="29"/>
    </location>
</feature>
<dbReference type="InterPro" id="IPR025665">
    <property type="entry name" value="Beta-barrel_OMP_2"/>
</dbReference>
<dbReference type="Pfam" id="PF13568">
    <property type="entry name" value="OMP_b-brl_2"/>
    <property type="match status" value="1"/>
</dbReference>
<proteinExistence type="predicted"/>
<keyword evidence="1" id="KW-0732">Signal</keyword>
<evidence type="ECO:0000313" key="4">
    <source>
        <dbReference type="Proteomes" id="UP001319045"/>
    </source>
</evidence>
<name>A0ABN6EGC3_9BACT</name>
<gene>
    <name evidence="3" type="ORF">prwr041_00540</name>
</gene>
<feature type="domain" description="Outer membrane protein beta-barrel" evidence="2">
    <location>
        <begin position="29"/>
        <end position="225"/>
    </location>
</feature>
<reference evidence="3 4" key="1">
    <citation type="journal article" date="2022" name="Int. J. Syst. Evol. Microbiol.">
        <title>Prevotella herbatica sp. nov., a plant polysaccharide-decomposing anaerobic bacterium isolated from a methanogenic reactor.</title>
        <authorList>
            <person name="Uek A."/>
            <person name="Tonouchi A."/>
            <person name="Kaku N."/>
            <person name="Ueki K."/>
        </authorList>
    </citation>
    <scope>NUCLEOTIDE SEQUENCE [LARGE SCALE GENOMIC DNA]</scope>
    <source>
        <strain evidence="3 4">WR041</strain>
    </source>
</reference>
<protein>
    <submittedName>
        <fullName evidence="3">PorT family protein</fullName>
    </submittedName>
</protein>
<dbReference type="EMBL" id="AP024484">
    <property type="protein sequence ID" value="BCS84161.1"/>
    <property type="molecule type" value="Genomic_DNA"/>
</dbReference>
<keyword evidence="4" id="KW-1185">Reference proteome</keyword>
<feature type="chain" id="PRO_5045429869" evidence="1">
    <location>
        <begin position="30"/>
        <end position="262"/>
    </location>
</feature>
<evidence type="ECO:0000256" key="1">
    <source>
        <dbReference type="SAM" id="SignalP"/>
    </source>
</evidence>
<sequence>MYHWLNMKTKQKILSGVFLILFGVLPSHAQIGEHRDEFSIGVSGGYVMSNVAFVPKVNQGYHGGITGGISVRYKSEKYFNTICSVVGEINYSQIGWKESILDTNNQPVINAKTGLAEKYSRTLNYIQVPVLAHLAWGKEYKGMQFFINLGPQFGYLISESTDMNFELSSRNTTARVNPVIAQDSMNVENKFDYGIAVGGGLEYSHPKIGHILLEARYYYGLANIYGSSKRDYFSKSNIGNIVIKATYLFDISKTKKSTIKSK</sequence>
<evidence type="ECO:0000313" key="3">
    <source>
        <dbReference type="EMBL" id="BCS84161.1"/>
    </source>
</evidence>